<feature type="non-terminal residue" evidence="2">
    <location>
        <position position="61"/>
    </location>
</feature>
<dbReference type="STRING" id="759273.H1V9J2"/>
<proteinExistence type="predicted"/>
<evidence type="ECO:0000313" key="2">
    <source>
        <dbReference type="EMBL" id="CCF36895.1"/>
    </source>
</evidence>
<evidence type="ECO:0000256" key="1">
    <source>
        <dbReference type="SAM" id="Phobius"/>
    </source>
</evidence>
<accession>H1V9J2</accession>
<dbReference type="AlphaFoldDB" id="H1V9J2"/>
<keyword evidence="1" id="KW-0472">Membrane</keyword>
<evidence type="ECO:0000313" key="3">
    <source>
        <dbReference type="Proteomes" id="UP000007174"/>
    </source>
</evidence>
<organism evidence="2 3">
    <name type="scientific">Colletotrichum higginsianum (strain IMI 349063)</name>
    <name type="common">Crucifer anthracnose fungus</name>
    <dbReference type="NCBI Taxonomy" id="759273"/>
    <lineage>
        <taxon>Eukaryota</taxon>
        <taxon>Fungi</taxon>
        <taxon>Dikarya</taxon>
        <taxon>Ascomycota</taxon>
        <taxon>Pezizomycotina</taxon>
        <taxon>Sordariomycetes</taxon>
        <taxon>Hypocreomycetidae</taxon>
        <taxon>Glomerellales</taxon>
        <taxon>Glomerellaceae</taxon>
        <taxon>Colletotrichum</taxon>
        <taxon>Colletotrichum destructivum species complex</taxon>
    </lineage>
</organism>
<keyword evidence="1" id="KW-1133">Transmembrane helix</keyword>
<dbReference type="HOGENOM" id="CLU_2928900_0_0_1"/>
<reference evidence="3" key="1">
    <citation type="journal article" date="2012" name="Nat. Genet.">
        <title>Lifestyle transitions in plant pathogenic Colletotrichum fungi deciphered by genome and transcriptome analyses.</title>
        <authorList>
            <person name="O'Connell R.J."/>
            <person name="Thon M.R."/>
            <person name="Hacquard S."/>
            <person name="Amyotte S.G."/>
            <person name="Kleemann J."/>
            <person name="Torres M.F."/>
            <person name="Damm U."/>
            <person name="Buiate E.A."/>
            <person name="Epstein L."/>
            <person name="Alkan N."/>
            <person name="Altmueller J."/>
            <person name="Alvarado-Balderrama L."/>
            <person name="Bauser C.A."/>
            <person name="Becker C."/>
            <person name="Birren B.W."/>
            <person name="Chen Z."/>
            <person name="Choi J."/>
            <person name="Crouch J.A."/>
            <person name="Duvick J.P."/>
            <person name="Farman M.A."/>
            <person name="Gan P."/>
            <person name="Heiman D."/>
            <person name="Henrissat B."/>
            <person name="Howard R.J."/>
            <person name="Kabbage M."/>
            <person name="Koch C."/>
            <person name="Kracher B."/>
            <person name="Kubo Y."/>
            <person name="Law A.D."/>
            <person name="Lebrun M.-H."/>
            <person name="Lee Y.-H."/>
            <person name="Miyara I."/>
            <person name="Moore N."/>
            <person name="Neumann U."/>
            <person name="Nordstroem K."/>
            <person name="Panaccione D.G."/>
            <person name="Panstruga R."/>
            <person name="Place M."/>
            <person name="Proctor R.H."/>
            <person name="Prusky D."/>
            <person name="Rech G."/>
            <person name="Reinhardt R."/>
            <person name="Rollins J.A."/>
            <person name="Rounsley S."/>
            <person name="Schardl C.L."/>
            <person name="Schwartz D.C."/>
            <person name="Shenoy N."/>
            <person name="Shirasu K."/>
            <person name="Sikhakolli U.R."/>
            <person name="Stueber K."/>
            <person name="Sukno S.A."/>
            <person name="Sweigard J.A."/>
            <person name="Takano Y."/>
            <person name="Takahara H."/>
            <person name="Trail F."/>
            <person name="van der Does H.C."/>
            <person name="Voll L.M."/>
            <person name="Will I."/>
            <person name="Young S."/>
            <person name="Zeng Q."/>
            <person name="Zhang J."/>
            <person name="Zhou S."/>
            <person name="Dickman M.B."/>
            <person name="Schulze-Lefert P."/>
            <person name="Ver Loren van Themaat E."/>
            <person name="Ma L.-J."/>
            <person name="Vaillancourt L.J."/>
        </authorList>
    </citation>
    <scope>NUCLEOTIDE SEQUENCE [LARGE SCALE GENOMIC DNA]</scope>
    <source>
        <strain evidence="3">IMI 349063</strain>
    </source>
</reference>
<gene>
    <name evidence="2" type="ORF">CH063_08358</name>
</gene>
<name>H1V9J2_COLHI</name>
<feature type="transmembrane region" description="Helical" evidence="1">
    <location>
        <begin position="12"/>
        <end position="31"/>
    </location>
</feature>
<sequence>MPSRMHEWLRGLFYVSTTVLNIVAIILLVRVCSTSSAASAAEEASHVVPSFTKEYLKFQPD</sequence>
<dbReference type="Proteomes" id="UP000007174">
    <property type="component" value="Unassembled WGS sequence"/>
</dbReference>
<protein>
    <submittedName>
        <fullName evidence="2">Uncharacterized protein</fullName>
    </submittedName>
</protein>
<dbReference type="EMBL" id="CACQ02002202">
    <property type="protein sequence ID" value="CCF36895.1"/>
    <property type="molecule type" value="Genomic_DNA"/>
</dbReference>
<keyword evidence="1" id="KW-0812">Transmembrane</keyword>